<evidence type="ECO:0000313" key="1">
    <source>
        <dbReference type="EMBL" id="GAA0164786.1"/>
    </source>
</evidence>
<accession>A0AAV3QNM1</accession>
<organism evidence="1 2">
    <name type="scientific">Lithospermum erythrorhizon</name>
    <name type="common">Purple gromwell</name>
    <name type="synonym">Lithospermum officinale var. erythrorhizon</name>
    <dbReference type="NCBI Taxonomy" id="34254"/>
    <lineage>
        <taxon>Eukaryota</taxon>
        <taxon>Viridiplantae</taxon>
        <taxon>Streptophyta</taxon>
        <taxon>Embryophyta</taxon>
        <taxon>Tracheophyta</taxon>
        <taxon>Spermatophyta</taxon>
        <taxon>Magnoliopsida</taxon>
        <taxon>eudicotyledons</taxon>
        <taxon>Gunneridae</taxon>
        <taxon>Pentapetalae</taxon>
        <taxon>asterids</taxon>
        <taxon>lamiids</taxon>
        <taxon>Boraginales</taxon>
        <taxon>Boraginaceae</taxon>
        <taxon>Boraginoideae</taxon>
        <taxon>Lithospermeae</taxon>
        <taxon>Lithospermum</taxon>
    </lineage>
</organism>
<evidence type="ECO:0000313" key="2">
    <source>
        <dbReference type="Proteomes" id="UP001454036"/>
    </source>
</evidence>
<proteinExistence type="predicted"/>
<reference evidence="1 2" key="1">
    <citation type="submission" date="2024-01" db="EMBL/GenBank/DDBJ databases">
        <title>The complete chloroplast genome sequence of Lithospermum erythrorhizon: insights into the phylogenetic relationship among Boraginaceae species and the maternal lineages of purple gromwells.</title>
        <authorList>
            <person name="Okada T."/>
            <person name="Watanabe K."/>
        </authorList>
    </citation>
    <scope>NUCLEOTIDE SEQUENCE [LARGE SCALE GENOMIC DNA]</scope>
</reference>
<dbReference type="PANTHER" id="PTHR34666">
    <property type="entry name" value="EXPRESSED PROTEIN"/>
    <property type="match status" value="1"/>
</dbReference>
<dbReference type="AlphaFoldDB" id="A0AAV3QNM1"/>
<dbReference type="PANTHER" id="PTHR34666:SF1">
    <property type="entry name" value="OS02G0554800 PROTEIN"/>
    <property type="match status" value="1"/>
</dbReference>
<protein>
    <submittedName>
        <fullName evidence="1">Uncharacterized protein</fullName>
    </submittedName>
</protein>
<dbReference type="Proteomes" id="UP001454036">
    <property type="component" value="Unassembled WGS sequence"/>
</dbReference>
<gene>
    <name evidence="1" type="ORF">LIER_20341</name>
</gene>
<comment type="caution">
    <text evidence="1">The sequence shown here is derived from an EMBL/GenBank/DDBJ whole genome shotgun (WGS) entry which is preliminary data.</text>
</comment>
<name>A0AAV3QNM1_LITER</name>
<dbReference type="EMBL" id="BAABME010005155">
    <property type="protein sequence ID" value="GAA0164786.1"/>
    <property type="molecule type" value="Genomic_DNA"/>
</dbReference>
<keyword evidence="2" id="KW-1185">Reference proteome</keyword>
<sequence length="137" mass="15869">MSKVVSKEEFSFTSIAKMPPSLPESPPMKRLNVGTRRSLSAGNLLEYTRNSTLDHMDKESEAEEKMDLLWENFNEELVISRTHFTEAEKKLHSKGSMKLSKSNVLMISSRRKSVVVVMKVLRKIFLIHNYQHFVKKL</sequence>